<protein>
    <submittedName>
        <fullName evidence="3">Uncharacterized protein</fullName>
    </submittedName>
</protein>
<dbReference type="AlphaFoldDB" id="A0A5B9QY81"/>
<dbReference type="SUPFAM" id="SSF55797">
    <property type="entry name" value="PR-1-like"/>
    <property type="match status" value="1"/>
</dbReference>
<organism evidence="3 4">
    <name type="scientific">Roseimaritima ulvae</name>
    <dbReference type="NCBI Taxonomy" id="980254"/>
    <lineage>
        <taxon>Bacteria</taxon>
        <taxon>Pseudomonadati</taxon>
        <taxon>Planctomycetota</taxon>
        <taxon>Planctomycetia</taxon>
        <taxon>Pirellulales</taxon>
        <taxon>Pirellulaceae</taxon>
        <taxon>Roseimaritima</taxon>
    </lineage>
</organism>
<evidence type="ECO:0000259" key="1">
    <source>
        <dbReference type="Pfam" id="PF00188"/>
    </source>
</evidence>
<feature type="domain" description="SCP" evidence="1">
    <location>
        <begin position="40"/>
        <end position="177"/>
    </location>
</feature>
<proteinExistence type="predicted"/>
<dbReference type="InterPro" id="IPR014044">
    <property type="entry name" value="CAP_dom"/>
</dbReference>
<gene>
    <name evidence="3" type="ORF">UC8_50150</name>
</gene>
<dbReference type="InterPro" id="IPR035940">
    <property type="entry name" value="CAP_sf"/>
</dbReference>
<keyword evidence="4" id="KW-1185">Reference proteome</keyword>
<dbReference type="EMBL" id="CP042914">
    <property type="protein sequence ID" value="QEG42972.1"/>
    <property type="molecule type" value="Genomic_DNA"/>
</dbReference>
<dbReference type="Pfam" id="PF00188">
    <property type="entry name" value="CAP"/>
    <property type="match status" value="1"/>
</dbReference>
<sequence>MLRQANKRRSLRLESLENRQMLAGDVGSLDITPHSQLLIELINRARENPVAEANRYGIGLNDDVPAESTISSDAKQPLAPHQALVDAAMAHSLDMLERDFFAHDTPAPNSTSPSDRAMAAGYPVGAGENIGWGGTTGSVDQIAHVYTRHERLFLSVGHRINMLYGSYREVGTGVQYGVYTAYNSTLGRNVDYNSSMATEMFGSRGGSNYFITGVAFDDSVTDDAFYTIGEAEGGLTVRAESSTGSVYETITADAGGYTLEVPEGTYTVTFVDPSTSNYVSFESIIVSGENEKVDLDTSISVWTTAAPTITTEVQLDRDLELGYSGSDSLNWGGWQEKWIYSATGDWYFITPSGDFYQWDSSNFEASPLVATLSTSNYADTSNLHSAYDRVAAEYADADTLVPRSSAVALDNRYALSISEHGDYANYLGLNERWLEADNSAWYVVRPNGDFYQWTGGSNLVWLARVDAGFHADLHTLAYASSVTSEIVSIDQTLALTTHTNNSLNWGGLNEKWILSQSNQWYYITPAGGLYQWNGGSVNNRTLIDTVDEVFYSYTDLLTDAYA</sequence>
<accession>A0A5B9QY81</accession>
<dbReference type="CDD" id="cd05379">
    <property type="entry name" value="CAP_bacterial"/>
    <property type="match status" value="1"/>
</dbReference>
<name>A0A5B9QY81_9BACT</name>
<feature type="domain" description="Planctomycete extracellular" evidence="2">
    <location>
        <begin position="8"/>
        <end position="26"/>
    </location>
</feature>
<evidence type="ECO:0000313" key="4">
    <source>
        <dbReference type="Proteomes" id="UP000325286"/>
    </source>
</evidence>
<reference evidence="3 4" key="1">
    <citation type="submission" date="2019-08" db="EMBL/GenBank/DDBJ databases">
        <title>Deep-cultivation of Planctomycetes and their phenomic and genomic characterization uncovers novel biology.</title>
        <authorList>
            <person name="Wiegand S."/>
            <person name="Jogler M."/>
            <person name="Boedeker C."/>
            <person name="Pinto D."/>
            <person name="Vollmers J."/>
            <person name="Rivas-Marin E."/>
            <person name="Kohn T."/>
            <person name="Peeters S.H."/>
            <person name="Heuer A."/>
            <person name="Rast P."/>
            <person name="Oberbeckmann S."/>
            <person name="Bunk B."/>
            <person name="Jeske O."/>
            <person name="Meyerdierks A."/>
            <person name="Storesund J.E."/>
            <person name="Kallscheuer N."/>
            <person name="Luecker S."/>
            <person name="Lage O.M."/>
            <person name="Pohl T."/>
            <person name="Merkel B.J."/>
            <person name="Hornburger P."/>
            <person name="Mueller R.-W."/>
            <person name="Bruemmer F."/>
            <person name="Labrenz M."/>
            <person name="Spormann A.M."/>
            <person name="Op den Camp H."/>
            <person name="Overmann J."/>
            <person name="Amann R."/>
            <person name="Jetten M.S.M."/>
            <person name="Mascher T."/>
            <person name="Medema M.H."/>
            <person name="Devos D.P."/>
            <person name="Kaster A.-K."/>
            <person name="Ovreas L."/>
            <person name="Rohde M."/>
            <person name="Galperin M.Y."/>
            <person name="Jogler C."/>
        </authorList>
    </citation>
    <scope>NUCLEOTIDE SEQUENCE [LARGE SCALE GENOMIC DNA]</scope>
    <source>
        <strain evidence="3 4">UC8</strain>
    </source>
</reference>
<dbReference type="PANTHER" id="PTHR31157:SF1">
    <property type="entry name" value="SCP DOMAIN-CONTAINING PROTEIN"/>
    <property type="match status" value="1"/>
</dbReference>
<dbReference type="PANTHER" id="PTHR31157">
    <property type="entry name" value="SCP DOMAIN-CONTAINING PROTEIN"/>
    <property type="match status" value="1"/>
</dbReference>
<dbReference type="RefSeq" id="WP_068141908.1">
    <property type="nucleotide sequence ID" value="NZ_LWSJ01000076.1"/>
</dbReference>
<dbReference type="Gene3D" id="3.40.33.10">
    <property type="entry name" value="CAP"/>
    <property type="match status" value="1"/>
</dbReference>
<dbReference type="KEGG" id="rul:UC8_50150"/>
<evidence type="ECO:0000259" key="2">
    <source>
        <dbReference type="Pfam" id="PF07595"/>
    </source>
</evidence>
<dbReference type="InterPro" id="IPR011506">
    <property type="entry name" value="Planctomycete_extracellular"/>
</dbReference>
<evidence type="ECO:0000313" key="3">
    <source>
        <dbReference type="EMBL" id="QEG42972.1"/>
    </source>
</evidence>
<dbReference type="OrthoDB" id="239795at2"/>
<dbReference type="Pfam" id="PF07595">
    <property type="entry name" value="Planc_extracel"/>
    <property type="match status" value="1"/>
</dbReference>
<dbReference type="Proteomes" id="UP000325286">
    <property type="component" value="Chromosome"/>
</dbReference>